<dbReference type="EMBL" id="JAIUJR010000004">
    <property type="protein sequence ID" value="MCA0132387.1"/>
    <property type="molecule type" value="Genomic_DNA"/>
</dbReference>
<sequence>TGAVTVTDDGNGNYTVNSTDPDESVTNEVNTAFAVVGGNLTITDSDGTLNVPLTDLDSEVTQVVTTGNTIAAHDSASGTSTDILETVTTISQATTTGIITYSNEAGANQTANVISSDTNNNISAGTDGGAYYNSFVKAMGKVNANGTTNKAPLNATVTKLGTGQYQINLTPAMADANYIIQLTVLDSNGAGNDDYDISYSTQLPGSFIVEIGDNDNGGSNRANRDFEFMFTVFNY</sequence>
<keyword evidence="3" id="KW-1185">Reference proteome</keyword>
<proteinExistence type="predicted"/>
<organism evidence="2 3">
    <name type="scientific">Winogradskyella alexanderae</name>
    <dbReference type="NCBI Taxonomy" id="2877123"/>
    <lineage>
        <taxon>Bacteria</taxon>
        <taxon>Pseudomonadati</taxon>
        <taxon>Bacteroidota</taxon>
        <taxon>Flavobacteriia</taxon>
        <taxon>Flavobacteriales</taxon>
        <taxon>Flavobacteriaceae</taxon>
        <taxon>Winogradskyella</taxon>
    </lineage>
</organism>
<evidence type="ECO:0000313" key="2">
    <source>
        <dbReference type="EMBL" id="MCA0132387.1"/>
    </source>
</evidence>
<gene>
    <name evidence="2" type="ORF">LBU54_07305</name>
</gene>
<dbReference type="RefSeq" id="WP_224527865.1">
    <property type="nucleotide sequence ID" value="NZ_JAIUJR010000004.1"/>
</dbReference>
<feature type="non-terminal residue" evidence="2">
    <location>
        <position position="1"/>
    </location>
</feature>
<evidence type="ECO:0000313" key="3">
    <source>
        <dbReference type="Proteomes" id="UP001198901"/>
    </source>
</evidence>
<name>A0ABS7XQV0_9FLAO</name>
<reference evidence="3" key="1">
    <citation type="submission" date="2023-07" db="EMBL/GenBank/DDBJ databases">
        <authorList>
            <person name="Yue Y."/>
        </authorList>
    </citation>
    <scope>NUCLEOTIDE SEQUENCE [LARGE SCALE GENOMIC DNA]</scope>
    <source>
        <strain evidence="3">D23</strain>
    </source>
</reference>
<feature type="compositionally biased region" description="Polar residues" evidence="1">
    <location>
        <begin position="8"/>
        <end position="19"/>
    </location>
</feature>
<accession>A0ABS7XQV0</accession>
<protein>
    <submittedName>
        <fullName evidence="2">Uncharacterized protein</fullName>
    </submittedName>
</protein>
<evidence type="ECO:0000256" key="1">
    <source>
        <dbReference type="SAM" id="MobiDB-lite"/>
    </source>
</evidence>
<dbReference type="Proteomes" id="UP001198901">
    <property type="component" value="Unassembled WGS sequence"/>
</dbReference>
<feature type="region of interest" description="Disordered" evidence="1">
    <location>
        <begin position="1"/>
        <end position="23"/>
    </location>
</feature>
<comment type="caution">
    <text evidence="2">The sequence shown here is derived from an EMBL/GenBank/DDBJ whole genome shotgun (WGS) entry which is preliminary data.</text>
</comment>